<dbReference type="Pfam" id="PF10134">
    <property type="entry name" value="RPA"/>
    <property type="match status" value="1"/>
</dbReference>
<organism evidence="1 2">
    <name type="scientific">Deinococcus soli</name>
    <name type="common">ex Cha et al. 2016</name>
    <dbReference type="NCBI Taxonomy" id="1309411"/>
    <lineage>
        <taxon>Bacteria</taxon>
        <taxon>Thermotogati</taxon>
        <taxon>Deinococcota</taxon>
        <taxon>Deinococci</taxon>
        <taxon>Deinococcales</taxon>
        <taxon>Deinococcaceae</taxon>
        <taxon>Deinococcus</taxon>
    </lineage>
</organism>
<reference evidence="1" key="1">
    <citation type="submission" date="2023-07" db="EMBL/GenBank/DDBJ databases">
        <title>Sorghum-associated microbial communities from plants grown in Nebraska, USA.</title>
        <authorList>
            <person name="Schachtman D."/>
        </authorList>
    </citation>
    <scope>NUCLEOTIDE SEQUENCE</scope>
    <source>
        <strain evidence="1">BE330</strain>
    </source>
</reference>
<evidence type="ECO:0000313" key="1">
    <source>
        <dbReference type="EMBL" id="MDR6218682.1"/>
    </source>
</evidence>
<protein>
    <submittedName>
        <fullName evidence="1">Plasmid replication initiation protein</fullName>
    </submittedName>
</protein>
<gene>
    <name evidence="1" type="ORF">J2Y00_002279</name>
</gene>
<comment type="caution">
    <text evidence="1">The sequence shown here is derived from an EMBL/GenBank/DDBJ whole genome shotgun (WGS) entry which is preliminary data.</text>
</comment>
<proteinExistence type="predicted"/>
<evidence type="ECO:0000313" key="2">
    <source>
        <dbReference type="Proteomes" id="UP001185331"/>
    </source>
</evidence>
<accession>A0AAE3XBY0</accession>
<dbReference type="RefSeq" id="WP_309853178.1">
    <property type="nucleotide sequence ID" value="NZ_JAVDQJ010000004.1"/>
</dbReference>
<dbReference type="AlphaFoldDB" id="A0AAE3XBY0"/>
<name>A0AAE3XBY0_9DEIO</name>
<dbReference type="InterPro" id="IPR018777">
    <property type="entry name" value="Replication_initiator_prot_A"/>
</dbReference>
<sequence length="461" mass="51916">MTEVHGAPARIDDLNLSQLNLISALDSNTEGKREWSVEYGVGERIVRVSCNALPEYGIPFGIDNDVNVAILAHYYELGQPENGWIEISARQLMELCGFHRNGDYYDRLTESLRRLHTTSYEVSGGWRDHPNRRWTTAAFHIISSLHFTSKAGGLFDDRSVIRLRLAEEIVSSIRGGFTKPLNLDFLRKLSRPRTRTLFRLLDGMRVNPESPDEVIDQFEVDLLTWAAQCKIPADRPDAVRRALEKPHEELIHRGYLISANYEGRGRKQRIQYVFSPDFMPVSPALLDRFRRHGVTDGVIRQLARTYPATSLMRELERFEALVASGQLTVKKTSAAALVHLIKHPDQYPQAAGAAPRVTRSAPKVAVAEPDLPTGRAAIELDMQGLTPDGRADFALKRLKLYFRSNLKLSLEETDTFRAAVMDGTLSVPHLLEEALSAMTNLQAQVFVDELHLTLRRLAAAD</sequence>
<dbReference type="Proteomes" id="UP001185331">
    <property type="component" value="Unassembled WGS sequence"/>
</dbReference>
<dbReference type="EMBL" id="JAVDQK010000005">
    <property type="protein sequence ID" value="MDR6218682.1"/>
    <property type="molecule type" value="Genomic_DNA"/>
</dbReference>